<evidence type="ECO:0000313" key="2">
    <source>
        <dbReference type="Proteomes" id="UP001499843"/>
    </source>
</evidence>
<dbReference type="RefSeq" id="WP_344474063.1">
    <property type="nucleotide sequence ID" value="NZ_BAAAQX010000005.1"/>
</dbReference>
<gene>
    <name evidence="1" type="ORF">GCM10009850_026250</name>
</gene>
<proteinExistence type="predicted"/>
<dbReference type="EMBL" id="BAAAQX010000005">
    <property type="protein sequence ID" value="GAA2207167.1"/>
    <property type="molecule type" value="Genomic_DNA"/>
</dbReference>
<reference evidence="2" key="1">
    <citation type="journal article" date="2019" name="Int. J. Syst. Evol. Microbiol.">
        <title>The Global Catalogue of Microorganisms (GCM) 10K type strain sequencing project: providing services to taxonomists for standard genome sequencing and annotation.</title>
        <authorList>
            <consortium name="The Broad Institute Genomics Platform"/>
            <consortium name="The Broad Institute Genome Sequencing Center for Infectious Disease"/>
            <person name="Wu L."/>
            <person name="Ma J."/>
        </authorList>
    </citation>
    <scope>NUCLEOTIDE SEQUENCE [LARGE SCALE GENOMIC DNA]</scope>
    <source>
        <strain evidence="2">JCM 16114</strain>
    </source>
</reference>
<evidence type="ECO:0000313" key="1">
    <source>
        <dbReference type="EMBL" id="GAA2207167.1"/>
    </source>
</evidence>
<name>A0ABP5P5Y7_9ACTN</name>
<sequence>MPAPKHTQTALAPDGRRVTLSCRSENVQGDWQWQMRLTSKTIAVGLGVAGPGYADGAMAALKMSARQQIVYRAQPLVVMVDAAEESWMAAWKGPHHTLHLGGAAPAPDLGTITGLLDQLSITDTPDGLLVTPQPGSDVVMWGLYGTKYTQAGKISFYPAEDAQGLLPEGQEGLAVDHGRVWVKSMEVDGKDRGRKYLHASANSVALINDSLDRLPWVTKAGQEELLQSLEIRWGR</sequence>
<dbReference type="Proteomes" id="UP001499843">
    <property type="component" value="Unassembled WGS sequence"/>
</dbReference>
<accession>A0ABP5P5Y7</accession>
<keyword evidence="2" id="KW-1185">Reference proteome</keyword>
<protein>
    <submittedName>
        <fullName evidence="1">Uncharacterized protein</fullName>
    </submittedName>
</protein>
<comment type="caution">
    <text evidence="1">The sequence shown here is derived from an EMBL/GenBank/DDBJ whole genome shotgun (WGS) entry which is preliminary data.</text>
</comment>
<organism evidence="1 2">
    <name type="scientific">Nonomuraea monospora</name>
    <dbReference type="NCBI Taxonomy" id="568818"/>
    <lineage>
        <taxon>Bacteria</taxon>
        <taxon>Bacillati</taxon>
        <taxon>Actinomycetota</taxon>
        <taxon>Actinomycetes</taxon>
        <taxon>Streptosporangiales</taxon>
        <taxon>Streptosporangiaceae</taxon>
        <taxon>Nonomuraea</taxon>
    </lineage>
</organism>